<organism evidence="2 3">
    <name type="scientific">Brassica napus</name>
    <name type="common">Rape</name>
    <dbReference type="NCBI Taxonomy" id="3708"/>
    <lineage>
        <taxon>Eukaryota</taxon>
        <taxon>Viridiplantae</taxon>
        <taxon>Streptophyta</taxon>
        <taxon>Embryophyta</taxon>
        <taxon>Tracheophyta</taxon>
        <taxon>Spermatophyta</taxon>
        <taxon>Magnoliopsida</taxon>
        <taxon>eudicotyledons</taxon>
        <taxon>Gunneridae</taxon>
        <taxon>Pentapetalae</taxon>
        <taxon>rosids</taxon>
        <taxon>malvids</taxon>
        <taxon>Brassicales</taxon>
        <taxon>Brassicaceae</taxon>
        <taxon>Brassiceae</taxon>
        <taxon>Brassica</taxon>
    </lineage>
</organism>
<dbReference type="PANTHER" id="PTHR48057">
    <property type="entry name" value="LEUCINE-RICH REPEAT SERINE/THREONINE-PROTEIN KINASE 1"/>
    <property type="match status" value="1"/>
</dbReference>
<proteinExistence type="predicted"/>
<dbReference type="PANTHER" id="PTHR48057:SF29">
    <property type="entry name" value="OS02G0609900 PROTEIN"/>
    <property type="match status" value="1"/>
</dbReference>
<gene>
    <name evidence="2" type="ORF">HID58_029511</name>
</gene>
<reference evidence="2 3" key="1">
    <citation type="submission" date="2021-05" db="EMBL/GenBank/DDBJ databases">
        <title>Genome Assembly of Synthetic Allotetraploid Brassica napus Reveals Homoeologous Exchanges between Subgenomes.</title>
        <authorList>
            <person name="Davis J.T."/>
        </authorList>
    </citation>
    <scope>NUCLEOTIDE SEQUENCE [LARGE SCALE GENOMIC DNA]</scope>
    <source>
        <strain evidence="3">cv. Da-Ae</strain>
        <tissue evidence="2">Seedling</tissue>
    </source>
</reference>
<evidence type="ECO:0000313" key="3">
    <source>
        <dbReference type="Proteomes" id="UP000824890"/>
    </source>
</evidence>
<dbReference type="PRINTS" id="PR00019">
    <property type="entry name" value="LEURICHRPT"/>
</dbReference>
<dbReference type="EMBL" id="JAGKQM010000008">
    <property type="protein sequence ID" value="KAH0915065.1"/>
    <property type="molecule type" value="Genomic_DNA"/>
</dbReference>
<protein>
    <submittedName>
        <fullName evidence="2">Uncharacterized protein</fullName>
    </submittedName>
</protein>
<feature type="compositionally biased region" description="Gly residues" evidence="1">
    <location>
        <begin position="187"/>
        <end position="196"/>
    </location>
</feature>
<accession>A0ABQ8CDA9</accession>
<dbReference type="InterPro" id="IPR032675">
    <property type="entry name" value="LRR_dom_sf"/>
</dbReference>
<keyword evidence="3" id="KW-1185">Reference proteome</keyword>
<feature type="region of interest" description="Disordered" evidence="1">
    <location>
        <begin position="169"/>
        <end position="196"/>
    </location>
</feature>
<evidence type="ECO:0000256" key="1">
    <source>
        <dbReference type="SAM" id="MobiDB-lite"/>
    </source>
</evidence>
<sequence>MPLGIWSLNTFRSLDLSRNEGTKIRRLNNLRAIDLSRNKLSRPIPSEIGSCMLLKSVDLSENSLSGNLADTFQQLSLCYYLNLGSNVLEGEVPKWVGEMRSLESLDLSMNNLPDSTGNCINLMALDVSGNSLTGKLPVWIFDDDSTGGVKKIQVEKKLKKAEFASKQQKSQVKGNIPKSAAPKAAKMGGGGRRLIL</sequence>
<dbReference type="Pfam" id="PF00560">
    <property type="entry name" value="LRR_1"/>
    <property type="match status" value="2"/>
</dbReference>
<dbReference type="SUPFAM" id="SSF52058">
    <property type="entry name" value="L domain-like"/>
    <property type="match status" value="1"/>
</dbReference>
<comment type="caution">
    <text evidence="2">The sequence shown here is derived from an EMBL/GenBank/DDBJ whole genome shotgun (WGS) entry which is preliminary data.</text>
</comment>
<dbReference type="Proteomes" id="UP000824890">
    <property type="component" value="Unassembled WGS sequence"/>
</dbReference>
<dbReference type="InterPro" id="IPR052595">
    <property type="entry name" value="LRRC69/RLP"/>
</dbReference>
<evidence type="ECO:0000313" key="2">
    <source>
        <dbReference type="EMBL" id="KAH0915065.1"/>
    </source>
</evidence>
<name>A0ABQ8CDA9_BRANA</name>
<dbReference type="Gene3D" id="3.80.10.10">
    <property type="entry name" value="Ribonuclease Inhibitor"/>
    <property type="match status" value="1"/>
</dbReference>
<dbReference type="Pfam" id="PF13855">
    <property type="entry name" value="LRR_8"/>
    <property type="match status" value="1"/>
</dbReference>
<dbReference type="InterPro" id="IPR001611">
    <property type="entry name" value="Leu-rich_rpt"/>
</dbReference>